<dbReference type="PROSITE" id="PS51707">
    <property type="entry name" value="CYTH"/>
    <property type="match status" value="1"/>
</dbReference>
<dbReference type="Gene3D" id="2.40.320.10">
    <property type="entry name" value="Hypothetical Protein Pfu-838710-001"/>
    <property type="match status" value="1"/>
</dbReference>
<gene>
    <name evidence="2" type="ORF">E5Q11_15300</name>
</gene>
<dbReference type="InterPro" id="IPR033469">
    <property type="entry name" value="CYTH-like_dom_sf"/>
</dbReference>
<dbReference type="PANTHER" id="PTHR39569:SF1">
    <property type="entry name" value="INORGANIC TRIPHOSPHATASE"/>
    <property type="match status" value="1"/>
</dbReference>
<dbReference type="PANTHER" id="PTHR39569">
    <property type="entry name" value="INORGANIC TRIPHOSPHATASE"/>
    <property type="match status" value="1"/>
</dbReference>
<dbReference type="GO" id="GO:0050355">
    <property type="term" value="F:inorganic triphosphate phosphatase activity"/>
    <property type="evidence" value="ECO:0007669"/>
    <property type="project" value="InterPro"/>
</dbReference>
<evidence type="ECO:0000313" key="3">
    <source>
        <dbReference type="Proteomes" id="UP000298325"/>
    </source>
</evidence>
<keyword evidence="3" id="KW-1185">Reference proteome</keyword>
<comment type="caution">
    <text evidence="2">The sequence shown here is derived from an EMBL/GenBank/DDBJ whole genome shotgun (WGS) entry which is preliminary data.</text>
</comment>
<protein>
    <submittedName>
        <fullName evidence="2">CYTH domain-containing protein</fullName>
    </submittedName>
</protein>
<proteinExistence type="predicted"/>
<dbReference type="EMBL" id="SRPF01000005">
    <property type="protein sequence ID" value="TGN38530.1"/>
    <property type="molecule type" value="Genomic_DNA"/>
</dbReference>
<accession>A0A4Z1BYN4</accession>
<dbReference type="CDD" id="cd07756">
    <property type="entry name" value="CYTH-like_Pase_CHAD"/>
    <property type="match status" value="1"/>
</dbReference>
<dbReference type="AlphaFoldDB" id="A0A4Z1BYN4"/>
<reference evidence="2 3" key="1">
    <citation type="submission" date="2019-04" db="EMBL/GenBank/DDBJ databases">
        <authorList>
            <person name="Park S."/>
            <person name="Yoon J.-H."/>
        </authorList>
    </citation>
    <scope>NUCLEOTIDE SEQUENCE [LARGE SCALE GENOMIC DNA]</scope>
    <source>
        <strain evidence="2 3">HJM-18</strain>
    </source>
</reference>
<sequence length="293" mass="32340">MAQDANVELEVKLTLDPQDLGRAKAALETLTGCETAPPVVLRNIYYDTPGFTLNRERMALRVRQKGSRFIQTLKTRGDFVDGGHRRMEWEWLLESAELDLALLAETPLGDQVSLDQLKPVFETNFERQVLMATESGSDRDTLVEVAIDQGRILSGDQLSALSEIEFELKSGNPSALRDMAVKLAESVPVFLNVISKAEQGYHLAGVESPFPESTGDLNVYGFFHCLSACWLRRVAFPSVADISRLRRAAVTAGVSEDFERLFTQLHSGRPVNELVADGLMGRVQLALAGVQGF</sequence>
<organism evidence="2 3">
    <name type="scientific">Marinobacter confluentis</name>
    <dbReference type="NCBI Taxonomy" id="1697557"/>
    <lineage>
        <taxon>Bacteria</taxon>
        <taxon>Pseudomonadati</taxon>
        <taxon>Pseudomonadota</taxon>
        <taxon>Gammaproteobacteria</taxon>
        <taxon>Pseudomonadales</taxon>
        <taxon>Marinobacteraceae</taxon>
        <taxon>Marinobacter</taxon>
    </lineage>
</organism>
<dbReference type="InterPro" id="IPR039013">
    <property type="entry name" value="YgiF"/>
</dbReference>
<dbReference type="Proteomes" id="UP000298325">
    <property type="component" value="Unassembled WGS sequence"/>
</dbReference>
<feature type="domain" description="CYTH" evidence="1">
    <location>
        <begin position="6"/>
        <end position="207"/>
    </location>
</feature>
<dbReference type="GO" id="GO:0046872">
    <property type="term" value="F:metal ion binding"/>
    <property type="evidence" value="ECO:0007669"/>
    <property type="project" value="TreeGrafter"/>
</dbReference>
<dbReference type="SUPFAM" id="SSF55154">
    <property type="entry name" value="CYTH-like phosphatases"/>
    <property type="match status" value="1"/>
</dbReference>
<dbReference type="RefSeq" id="WP_135804330.1">
    <property type="nucleotide sequence ID" value="NZ_SRPF01000005.1"/>
</dbReference>
<dbReference type="OrthoDB" id="3034217at2"/>
<dbReference type="SMART" id="SM01118">
    <property type="entry name" value="CYTH"/>
    <property type="match status" value="1"/>
</dbReference>
<evidence type="ECO:0000313" key="2">
    <source>
        <dbReference type="EMBL" id="TGN38530.1"/>
    </source>
</evidence>
<dbReference type="Pfam" id="PF01928">
    <property type="entry name" value="CYTH"/>
    <property type="match status" value="1"/>
</dbReference>
<evidence type="ECO:0000259" key="1">
    <source>
        <dbReference type="PROSITE" id="PS51707"/>
    </source>
</evidence>
<name>A0A4Z1BYN4_9GAMM</name>
<dbReference type="InterPro" id="IPR023577">
    <property type="entry name" value="CYTH_domain"/>
</dbReference>